<keyword evidence="8" id="KW-1185">Reference proteome</keyword>
<comment type="subcellular location">
    <subcellularLocation>
        <location evidence="1">Cell envelope</location>
    </subcellularLocation>
</comment>
<evidence type="ECO:0000256" key="3">
    <source>
        <dbReference type="ARBA" id="ARBA00022448"/>
    </source>
</evidence>
<dbReference type="GO" id="GO:0043190">
    <property type="term" value="C:ATP-binding cassette (ABC) transporter complex"/>
    <property type="evidence" value="ECO:0007669"/>
    <property type="project" value="InterPro"/>
</dbReference>
<organism evidence="7 8">
    <name type="scientific">Bifidobacterium [indicum] DSM 20214 = LMG 11587</name>
    <dbReference type="NCBI Taxonomy" id="1341694"/>
    <lineage>
        <taxon>Bacteria</taxon>
        <taxon>Bacillati</taxon>
        <taxon>Actinomycetota</taxon>
        <taxon>Actinomycetes</taxon>
        <taxon>Bifidobacteriales</taxon>
        <taxon>Bifidobacteriaceae</taxon>
        <taxon>Bifidobacterium</taxon>
    </lineage>
</organism>
<gene>
    <name evidence="7" type="ORF">BINDI_0966</name>
</gene>
<evidence type="ECO:0000256" key="4">
    <source>
        <dbReference type="ARBA" id="ARBA00022729"/>
    </source>
</evidence>
<dbReference type="EMBL" id="CP006018">
    <property type="protein sequence ID" value="AIC92230.1"/>
    <property type="molecule type" value="Genomic_DNA"/>
</dbReference>
<keyword evidence="4" id="KW-0732">Signal</keyword>
<feature type="domain" description="Solute-binding protein family 5" evidence="6">
    <location>
        <begin position="134"/>
        <end position="478"/>
    </location>
</feature>
<name>A0A087VUT4_9BIFI</name>
<dbReference type="CDD" id="cd08494">
    <property type="entry name" value="PBP2_NikA_DppA_OppA_like_6"/>
    <property type="match status" value="1"/>
</dbReference>
<dbReference type="HOGENOM" id="CLU_017028_7_3_11"/>
<evidence type="ECO:0000313" key="8">
    <source>
        <dbReference type="Proteomes" id="UP000028569"/>
    </source>
</evidence>
<dbReference type="Proteomes" id="UP000028569">
    <property type="component" value="Chromosome"/>
</dbReference>
<dbReference type="KEGG" id="bii:BINDI_0966"/>
<evidence type="ECO:0000256" key="2">
    <source>
        <dbReference type="ARBA" id="ARBA00005695"/>
    </source>
</evidence>
<accession>A0A087VUT4</accession>
<evidence type="ECO:0000256" key="5">
    <source>
        <dbReference type="SAM" id="MobiDB-lite"/>
    </source>
</evidence>
<dbReference type="OrthoDB" id="9796817at2"/>
<dbReference type="GO" id="GO:1904680">
    <property type="term" value="F:peptide transmembrane transporter activity"/>
    <property type="evidence" value="ECO:0007669"/>
    <property type="project" value="TreeGrafter"/>
</dbReference>
<dbReference type="AlphaFoldDB" id="A0A087VUT4"/>
<dbReference type="GO" id="GO:0042597">
    <property type="term" value="C:periplasmic space"/>
    <property type="evidence" value="ECO:0007669"/>
    <property type="project" value="UniProtKB-ARBA"/>
</dbReference>
<dbReference type="Gene3D" id="3.10.105.10">
    <property type="entry name" value="Dipeptide-binding Protein, Domain 3"/>
    <property type="match status" value="1"/>
</dbReference>
<dbReference type="SUPFAM" id="SSF53850">
    <property type="entry name" value="Periplasmic binding protein-like II"/>
    <property type="match status" value="1"/>
</dbReference>
<evidence type="ECO:0000259" key="6">
    <source>
        <dbReference type="Pfam" id="PF00496"/>
    </source>
</evidence>
<dbReference type="InterPro" id="IPR000914">
    <property type="entry name" value="SBP_5_dom"/>
</dbReference>
<evidence type="ECO:0000313" key="7">
    <source>
        <dbReference type="EMBL" id="AIC92230.1"/>
    </source>
</evidence>
<feature type="region of interest" description="Disordered" evidence="5">
    <location>
        <begin position="1"/>
        <end position="46"/>
    </location>
</feature>
<dbReference type="GO" id="GO:0030313">
    <property type="term" value="C:cell envelope"/>
    <property type="evidence" value="ECO:0007669"/>
    <property type="project" value="UniProtKB-SubCell"/>
</dbReference>
<evidence type="ECO:0000256" key="1">
    <source>
        <dbReference type="ARBA" id="ARBA00004196"/>
    </source>
</evidence>
<dbReference type="Pfam" id="PF00496">
    <property type="entry name" value="SBP_bac_5"/>
    <property type="match status" value="1"/>
</dbReference>
<dbReference type="Gene3D" id="3.40.190.10">
    <property type="entry name" value="Periplasmic binding protein-like II"/>
    <property type="match status" value="1"/>
</dbReference>
<dbReference type="GO" id="GO:0015833">
    <property type="term" value="P:peptide transport"/>
    <property type="evidence" value="ECO:0007669"/>
    <property type="project" value="TreeGrafter"/>
</dbReference>
<protein>
    <submittedName>
        <fullName evidence="7">Peptide/nickel ABC transporter substrate-binding protein</fullName>
    </submittedName>
</protein>
<dbReference type="PIRSF" id="PIRSF002741">
    <property type="entry name" value="MppA"/>
    <property type="match status" value="1"/>
</dbReference>
<dbReference type="RefSeq" id="WP_033490490.1">
    <property type="nucleotide sequence ID" value="NZ_CP006018.1"/>
</dbReference>
<dbReference type="InterPro" id="IPR030678">
    <property type="entry name" value="Peptide/Ni-bd"/>
</dbReference>
<dbReference type="PANTHER" id="PTHR30290">
    <property type="entry name" value="PERIPLASMIC BINDING COMPONENT OF ABC TRANSPORTER"/>
    <property type="match status" value="1"/>
</dbReference>
<keyword evidence="3" id="KW-0813">Transport</keyword>
<dbReference type="PANTHER" id="PTHR30290:SF10">
    <property type="entry name" value="PERIPLASMIC OLIGOPEPTIDE-BINDING PROTEIN-RELATED"/>
    <property type="match status" value="1"/>
</dbReference>
<sequence length="557" mass="62151">MRPDEPGVHAPGSATEADKNHDPLSRGTGAESRPGPSTDPTLNEAYRPMSSYGNPLPWKLLSLVLALGLLVSLWTGHSGGRLDRTEGGLVDSISIGLKLAPGNLDIRNQSGTALDQLLIGNVYEGLVARDSNNTVIPGLAKDWDISEDGLEYVFHLHKGMHFSNGHTLDADDVVWSLQELMDHHYQGSEMLKNYRSIERVDATTVRLRLTRPYQYLLWELSGRAGLVFDRQATYDMKTAAQGSGPYLIETFRPNDSVLLKADPHYWGDRKPKTRTIRIRYLTDDNAAVNALRSGDVQALAPITANLAGPFRSDPSFQVRTGEDTDKFVLAMNGKGEATSDIRVRQAIRYAIDHEQLIASRGGVDKAMGGPIPSLDPGYEDLTGLFPHDPDKARQLLGEAGYGPGHPLRLRLTYANTYGTELGDQLRSQLKVVGIELDVRVVEFSVWLQDVHANKDYDLSLVDHGESHDFYQWATPTYYYNYDSPEVRRLYDRAMDTVSQERSQELLTQAARRVSEDAAADWLFNYRITTAWHQGLEGFPVNLNQSLLPLSDLTYRRD</sequence>
<comment type="similarity">
    <text evidence="2">Belongs to the bacterial solute-binding protein 5 family.</text>
</comment>
<dbReference type="InterPro" id="IPR039424">
    <property type="entry name" value="SBP_5"/>
</dbReference>
<reference evidence="7 8" key="1">
    <citation type="journal article" date="2014" name="Appl. Environ. Microbiol.">
        <title>Genomic encyclopedia of type strains of the genus Bifidobacterium.</title>
        <authorList>
            <person name="Milani C."/>
            <person name="Lugli G.A."/>
            <person name="Duranti S."/>
            <person name="Turroni F."/>
            <person name="Bottacini F."/>
            <person name="Mangifesta M."/>
            <person name="Sanchez B."/>
            <person name="Viappiani A."/>
            <person name="Mancabelli L."/>
            <person name="Taminiau B."/>
            <person name="Delcenserie V."/>
            <person name="Barrangou R."/>
            <person name="Margolles A."/>
            <person name="van Sinderen D."/>
            <person name="Ventura M."/>
        </authorList>
    </citation>
    <scope>NUCLEOTIDE SEQUENCE [LARGE SCALE GENOMIC DNA]</scope>
    <source>
        <strain evidence="7 8">LMG 11587</strain>
    </source>
</reference>
<proteinExistence type="inferred from homology"/>